<dbReference type="EMBL" id="POAF01000014">
    <property type="protein sequence ID" value="RBL98558.1"/>
    <property type="molecule type" value="Genomic_DNA"/>
</dbReference>
<evidence type="ECO:0000313" key="3">
    <source>
        <dbReference type="Proteomes" id="UP000252167"/>
    </source>
</evidence>
<keyword evidence="3" id="KW-1185">Reference proteome</keyword>
<dbReference type="Proteomes" id="UP000252167">
    <property type="component" value="Unassembled WGS sequence"/>
</dbReference>
<evidence type="ECO:0000313" key="4">
    <source>
        <dbReference type="Proteomes" id="UP000477543"/>
    </source>
</evidence>
<evidence type="ECO:0000313" key="2">
    <source>
        <dbReference type="EMBL" id="RBL98558.1"/>
    </source>
</evidence>
<dbReference type="Proteomes" id="UP000477543">
    <property type="component" value="Unassembled WGS sequence"/>
</dbReference>
<dbReference type="Gene3D" id="3.40.30.10">
    <property type="entry name" value="Glutaredoxin"/>
    <property type="match status" value="1"/>
</dbReference>
<protein>
    <submittedName>
        <fullName evidence="2">Thioredoxin</fullName>
    </submittedName>
</protein>
<dbReference type="SUPFAM" id="SSF52833">
    <property type="entry name" value="Thioredoxin-like"/>
    <property type="match status" value="1"/>
</dbReference>
<dbReference type="EMBL" id="WYDN01000002">
    <property type="protein sequence ID" value="NAZ15146.1"/>
    <property type="molecule type" value="Genomic_DNA"/>
</dbReference>
<sequence>MKLELYSQPFCAPCVSTRSLVRRVQRLLPDLEVEEINVVEQVRRGEELGITSTPVIRLLVDGQERFRGGQPPTLNQLLAAIARASD</sequence>
<reference evidence="2 3" key="1">
    <citation type="submission" date="2018-01" db="EMBL/GenBank/DDBJ databases">
        <title>Glutamicibacter soli strain NHPC-3 Whole genome sequence and assembly.</title>
        <authorList>
            <person name="Choudhury P."/>
            <person name="Gupta D."/>
            <person name="Sengupta K."/>
            <person name="Jawed A."/>
            <person name="Sultana N."/>
            <person name="Saha P."/>
        </authorList>
    </citation>
    <scope>NUCLEOTIDE SEQUENCE [LARGE SCALE GENOMIC DNA]</scope>
    <source>
        <strain evidence="2 3">NHPC-3</strain>
    </source>
</reference>
<evidence type="ECO:0000313" key="1">
    <source>
        <dbReference type="EMBL" id="NAZ15146.1"/>
    </source>
</evidence>
<proteinExistence type="predicted"/>
<gene>
    <name evidence="2" type="ORF">C1H84_17565</name>
    <name evidence="1" type="ORF">GT020_03560</name>
</gene>
<accession>A0A365Y7M1</accession>
<reference evidence="1 4" key="2">
    <citation type="submission" date="2020-01" db="EMBL/GenBank/DDBJ databases">
        <title>Glutamicibacter soli M275.</title>
        <authorList>
            <person name="Meng X."/>
        </authorList>
    </citation>
    <scope>NUCLEOTIDE SEQUENCE [LARGE SCALE GENOMIC DNA]</scope>
    <source>
        <strain evidence="1 4">M275</strain>
    </source>
</reference>
<name>A0A365Y7M1_9MICC</name>
<organism evidence="2 3">
    <name type="scientific">Glutamicibacter soli</name>
    <dbReference type="NCBI Taxonomy" id="453836"/>
    <lineage>
        <taxon>Bacteria</taxon>
        <taxon>Bacillati</taxon>
        <taxon>Actinomycetota</taxon>
        <taxon>Actinomycetes</taxon>
        <taxon>Micrococcales</taxon>
        <taxon>Micrococcaceae</taxon>
        <taxon>Glutamicibacter</taxon>
    </lineage>
</organism>
<dbReference type="InterPro" id="IPR036249">
    <property type="entry name" value="Thioredoxin-like_sf"/>
</dbReference>
<comment type="caution">
    <text evidence="2">The sequence shown here is derived from an EMBL/GenBank/DDBJ whole genome shotgun (WGS) entry which is preliminary data.</text>
</comment>
<dbReference type="RefSeq" id="WP_052772476.1">
    <property type="nucleotide sequence ID" value="NZ_CM125969.1"/>
</dbReference>
<dbReference type="AlphaFoldDB" id="A0A365Y7M1"/>